<sequence>MIVKNIKYTPEQLAIINTTALHAVVWASPGSGKTETLCARVRRLLDRGVRPEHILVLSFSEQAVAVLNERLSSGVMAKTFHAFGLGILRSTARARSQMPVLLTPKRSLDLLRQTIKRCPKARRSVKEKTALDLSSPYEAQRLADFIRRCNGSDELTVRVARDDESGFSDYAEVLPELRTIRLAYDKMVKFTGGIDYPAMLSRAATVLNTASRPYLHVLVDEAQDMSTEQARLLAALADRVPNIMLFGDPKQAVYGFIGGSAGDIHNVIRDAATLGLTRSFRLTHENAALANAVLSQGRYRVSGSRHGVTPTLVKCASAVQQENAVVKLVGELIADGVEPQRIAILGRTKAQVRLAEQALLAANFETYSRFSERQYAHVFKALEVLKLVLTCIETAKAGRKPRRDWRAGHLYRIVSANVKRPVMEECLRWLAKAARIPSFEGRYVMAVRIYLRLARAAGDAPANLAAGLGRWQTASRQLETVRELHAHMLALSQQAKIVTSTIHGAKGDEWSHVIVLGVTDGSIPFYREMKRGDITEERRLFYVAVTRARERVHLFCAPFHHAPSGQGFSEPSQFLTGNVLATLDSRKVL</sequence>
<evidence type="ECO:0000259" key="13">
    <source>
        <dbReference type="PROSITE" id="PS51198"/>
    </source>
</evidence>
<organism evidence="14 15">
    <name type="scientific">Paraburkholderia nemoris</name>
    <dbReference type="NCBI Taxonomy" id="2793076"/>
    <lineage>
        <taxon>Bacteria</taxon>
        <taxon>Pseudomonadati</taxon>
        <taxon>Pseudomonadota</taxon>
        <taxon>Betaproteobacteria</taxon>
        <taxon>Burkholderiales</taxon>
        <taxon>Burkholderiaceae</taxon>
        <taxon>Paraburkholderia</taxon>
    </lineage>
</organism>
<dbReference type="SUPFAM" id="SSF52540">
    <property type="entry name" value="P-loop containing nucleoside triphosphate hydrolases"/>
    <property type="match status" value="1"/>
</dbReference>
<accession>A0ABM8S380</accession>
<evidence type="ECO:0000256" key="10">
    <source>
        <dbReference type="ARBA" id="ARBA00034923"/>
    </source>
</evidence>
<keyword evidence="6" id="KW-0238">DNA-binding</keyword>
<keyword evidence="7" id="KW-0413">Isomerase</keyword>
<dbReference type="RefSeq" id="WP_128576075.1">
    <property type="nucleotide sequence ID" value="NZ_CAJNBH010000013.1"/>
</dbReference>
<evidence type="ECO:0000256" key="11">
    <source>
        <dbReference type="ARBA" id="ARBA00048988"/>
    </source>
</evidence>
<evidence type="ECO:0000256" key="6">
    <source>
        <dbReference type="ARBA" id="ARBA00023125"/>
    </source>
</evidence>
<feature type="binding site" evidence="12">
    <location>
        <begin position="27"/>
        <end position="34"/>
    </location>
    <ligand>
        <name>ATP</name>
        <dbReference type="ChEBI" id="CHEBI:30616"/>
    </ligand>
</feature>
<evidence type="ECO:0000256" key="4">
    <source>
        <dbReference type="ARBA" id="ARBA00022806"/>
    </source>
</evidence>
<dbReference type="EMBL" id="CAJNBH010000013">
    <property type="protein sequence ID" value="CAE6785921.1"/>
    <property type="molecule type" value="Genomic_DNA"/>
</dbReference>
<dbReference type="InterPro" id="IPR014017">
    <property type="entry name" value="DNA_helicase_UvrD-like_C"/>
</dbReference>
<evidence type="ECO:0000313" key="15">
    <source>
        <dbReference type="Proteomes" id="UP000673821"/>
    </source>
</evidence>
<dbReference type="InterPro" id="IPR014016">
    <property type="entry name" value="UvrD-like_ATP-bd"/>
</dbReference>
<dbReference type="Gene3D" id="1.10.486.10">
    <property type="entry name" value="PCRA, domain 4"/>
    <property type="match status" value="1"/>
</dbReference>
<comment type="caution">
    <text evidence="14">The sequence shown here is derived from an EMBL/GenBank/DDBJ whole genome shotgun (WGS) entry which is preliminary data.</text>
</comment>
<evidence type="ECO:0000256" key="12">
    <source>
        <dbReference type="PROSITE-ProRule" id="PRU00560"/>
    </source>
</evidence>
<evidence type="ECO:0000256" key="1">
    <source>
        <dbReference type="ARBA" id="ARBA00009922"/>
    </source>
</evidence>
<evidence type="ECO:0000256" key="5">
    <source>
        <dbReference type="ARBA" id="ARBA00022840"/>
    </source>
</evidence>
<dbReference type="PANTHER" id="PTHR11070:SF2">
    <property type="entry name" value="ATP-DEPENDENT DNA HELICASE SRS2"/>
    <property type="match status" value="1"/>
</dbReference>
<evidence type="ECO:0000256" key="9">
    <source>
        <dbReference type="ARBA" id="ARBA00034808"/>
    </source>
</evidence>
<gene>
    <name evidence="14" type="primary">yjcD</name>
    <name evidence="14" type="ORF">R69776_04541</name>
</gene>
<dbReference type="EC" id="5.6.2.4" evidence="9"/>
<keyword evidence="15" id="KW-1185">Reference proteome</keyword>
<dbReference type="Gene3D" id="1.10.10.160">
    <property type="match status" value="1"/>
</dbReference>
<dbReference type="Pfam" id="PF00580">
    <property type="entry name" value="UvrD-helicase"/>
    <property type="match status" value="1"/>
</dbReference>
<evidence type="ECO:0000256" key="8">
    <source>
        <dbReference type="ARBA" id="ARBA00034617"/>
    </source>
</evidence>
<name>A0ABM8S380_9BURK</name>
<keyword evidence="5 12" id="KW-0067">ATP-binding</keyword>
<evidence type="ECO:0000256" key="3">
    <source>
        <dbReference type="ARBA" id="ARBA00022801"/>
    </source>
</evidence>
<dbReference type="Pfam" id="PF13361">
    <property type="entry name" value="UvrD_C"/>
    <property type="match status" value="1"/>
</dbReference>
<keyword evidence="3 12" id="KW-0378">Hydrolase</keyword>
<dbReference type="GO" id="GO:0003678">
    <property type="term" value="F:DNA helicase activity"/>
    <property type="evidence" value="ECO:0007669"/>
    <property type="project" value="UniProtKB-EC"/>
</dbReference>
<evidence type="ECO:0000256" key="7">
    <source>
        <dbReference type="ARBA" id="ARBA00023235"/>
    </source>
</evidence>
<evidence type="ECO:0000313" key="14">
    <source>
        <dbReference type="EMBL" id="CAE6785921.1"/>
    </source>
</evidence>
<dbReference type="InterPro" id="IPR000212">
    <property type="entry name" value="DNA_helicase_UvrD/REP"/>
</dbReference>
<comment type="similarity">
    <text evidence="1">Belongs to the helicase family. UvrD subfamily.</text>
</comment>
<keyword evidence="4 12" id="KW-0347">Helicase</keyword>
<dbReference type="Gene3D" id="3.40.50.300">
    <property type="entry name" value="P-loop containing nucleotide triphosphate hydrolases"/>
    <property type="match status" value="3"/>
</dbReference>
<dbReference type="Proteomes" id="UP000673821">
    <property type="component" value="Unassembled WGS sequence"/>
</dbReference>
<protein>
    <recommendedName>
        <fullName evidence="9">DNA 3'-5' helicase</fullName>
        <ecNumber evidence="9">5.6.2.4</ecNumber>
    </recommendedName>
    <alternativeName>
        <fullName evidence="10">DNA 3'-5' helicase II</fullName>
    </alternativeName>
</protein>
<evidence type="ECO:0000256" key="2">
    <source>
        <dbReference type="ARBA" id="ARBA00022741"/>
    </source>
</evidence>
<dbReference type="GO" id="GO:0016787">
    <property type="term" value="F:hydrolase activity"/>
    <property type="evidence" value="ECO:0007669"/>
    <property type="project" value="UniProtKB-KW"/>
</dbReference>
<keyword evidence="2 12" id="KW-0547">Nucleotide-binding</keyword>
<dbReference type="InterPro" id="IPR013986">
    <property type="entry name" value="DExx_box_DNA_helicase_dom_sf"/>
</dbReference>
<feature type="domain" description="UvrD-like helicase ATP-binding" evidence="13">
    <location>
        <begin position="6"/>
        <end position="283"/>
    </location>
</feature>
<proteinExistence type="inferred from homology"/>
<dbReference type="PROSITE" id="PS51198">
    <property type="entry name" value="UVRD_HELICASE_ATP_BIND"/>
    <property type="match status" value="1"/>
</dbReference>
<comment type="catalytic activity">
    <reaction evidence="11">
        <text>ATP + H2O = ADP + phosphate + H(+)</text>
        <dbReference type="Rhea" id="RHEA:13065"/>
        <dbReference type="ChEBI" id="CHEBI:15377"/>
        <dbReference type="ChEBI" id="CHEBI:15378"/>
        <dbReference type="ChEBI" id="CHEBI:30616"/>
        <dbReference type="ChEBI" id="CHEBI:43474"/>
        <dbReference type="ChEBI" id="CHEBI:456216"/>
        <dbReference type="EC" id="5.6.2.4"/>
    </reaction>
</comment>
<reference evidence="14 15" key="1">
    <citation type="submission" date="2021-02" db="EMBL/GenBank/DDBJ databases">
        <authorList>
            <person name="Vanwijnsberghe S."/>
        </authorList>
    </citation>
    <scope>NUCLEOTIDE SEQUENCE [LARGE SCALE GENOMIC DNA]</scope>
    <source>
        <strain evidence="14 15">R-69776</strain>
    </source>
</reference>
<comment type="catalytic activity">
    <reaction evidence="8">
        <text>Couples ATP hydrolysis with the unwinding of duplex DNA by translocating in the 3'-5' direction.</text>
        <dbReference type="EC" id="5.6.2.4"/>
    </reaction>
</comment>
<dbReference type="InterPro" id="IPR027417">
    <property type="entry name" value="P-loop_NTPase"/>
</dbReference>
<dbReference type="PANTHER" id="PTHR11070">
    <property type="entry name" value="UVRD / RECB / PCRA DNA HELICASE FAMILY MEMBER"/>
    <property type="match status" value="1"/>
</dbReference>